<evidence type="ECO:0000259" key="1">
    <source>
        <dbReference type="Pfam" id="PF11575"/>
    </source>
</evidence>
<comment type="caution">
    <text evidence="2">The sequence shown here is derived from an EMBL/GenBank/DDBJ whole genome shotgun (WGS) entry which is preliminary data.</text>
</comment>
<sequence length="267" mass="27792">MTDMDLGGAYAAAAALMGRFAQRTGDSDDADAFSGTALCDEGWLARRVADTVRRWECPDDRTAGTLWWYSASVTMTAAAPAMLLAAGVAPDPEPGRATCALTDHGYLRSVRAGRLLSGADDFARALGPALGRVIAPLARVSGASERALWAIAADSLANQALAAGREAGRIAEAGALAVRLAAHTPMPTPRYTDLSAGCGSKGPGAAEDITVLPVDPASDVPGGARRVVRRCSCCLIYQAPGEGKCVSCPRRRPDDRAQVLAEWLARQ</sequence>
<evidence type="ECO:0000313" key="3">
    <source>
        <dbReference type="Proteomes" id="UP001500839"/>
    </source>
</evidence>
<proteinExistence type="predicted"/>
<name>A0ABP9D153_9ACTN</name>
<dbReference type="EMBL" id="BAABKQ010000001">
    <property type="protein sequence ID" value="GAA4823697.1"/>
    <property type="molecule type" value="Genomic_DNA"/>
</dbReference>
<dbReference type="InterPro" id="IPR024726">
    <property type="entry name" value="FhuF_C"/>
</dbReference>
<protein>
    <submittedName>
        <fullName evidence="2">(2Fe-2S)-binding protein</fullName>
    </submittedName>
</protein>
<gene>
    <name evidence="2" type="ORF">GCM10023353_35650</name>
</gene>
<dbReference type="Pfam" id="PF11575">
    <property type="entry name" value="FhuF_C"/>
    <property type="match status" value="1"/>
</dbReference>
<dbReference type="Proteomes" id="UP001500839">
    <property type="component" value="Unassembled WGS sequence"/>
</dbReference>
<reference evidence="3" key="1">
    <citation type="journal article" date="2019" name="Int. J. Syst. Evol. Microbiol.">
        <title>The Global Catalogue of Microorganisms (GCM) 10K type strain sequencing project: providing services to taxonomists for standard genome sequencing and annotation.</title>
        <authorList>
            <consortium name="The Broad Institute Genomics Platform"/>
            <consortium name="The Broad Institute Genome Sequencing Center for Infectious Disease"/>
            <person name="Wu L."/>
            <person name="Ma J."/>
        </authorList>
    </citation>
    <scope>NUCLEOTIDE SEQUENCE [LARGE SCALE GENOMIC DNA]</scope>
    <source>
        <strain evidence="3">JCM 18542</strain>
    </source>
</reference>
<evidence type="ECO:0000313" key="2">
    <source>
        <dbReference type="EMBL" id="GAA4823697.1"/>
    </source>
</evidence>
<keyword evidence="3" id="KW-1185">Reference proteome</keyword>
<feature type="domain" description="Ferric siderophore reductase C-terminal" evidence="1">
    <location>
        <begin position="232"/>
        <end position="250"/>
    </location>
</feature>
<accession>A0ABP9D153</accession>
<organism evidence="2 3">
    <name type="scientific">Tomitella cavernea</name>
    <dbReference type="NCBI Taxonomy" id="1387982"/>
    <lineage>
        <taxon>Bacteria</taxon>
        <taxon>Bacillati</taxon>
        <taxon>Actinomycetota</taxon>
        <taxon>Actinomycetes</taxon>
        <taxon>Mycobacteriales</taxon>
        <taxon>Tomitella</taxon>
    </lineage>
</organism>